<protein>
    <recommendedName>
        <fullName evidence="4">Transmembrane protein</fullName>
    </recommendedName>
</protein>
<dbReference type="EMBL" id="CAJJDP010000083">
    <property type="protein sequence ID" value="CAD8184954.1"/>
    <property type="molecule type" value="Genomic_DNA"/>
</dbReference>
<dbReference type="AlphaFoldDB" id="A0A8S1W4H5"/>
<feature type="transmembrane region" description="Helical" evidence="1">
    <location>
        <begin position="127"/>
        <end position="149"/>
    </location>
</feature>
<evidence type="ECO:0000256" key="1">
    <source>
        <dbReference type="SAM" id="Phobius"/>
    </source>
</evidence>
<evidence type="ECO:0008006" key="4">
    <source>
        <dbReference type="Google" id="ProtNLM"/>
    </source>
</evidence>
<keyword evidence="1" id="KW-0812">Transmembrane</keyword>
<keyword evidence="3" id="KW-1185">Reference proteome</keyword>
<dbReference type="Proteomes" id="UP000683925">
    <property type="component" value="Unassembled WGS sequence"/>
</dbReference>
<reference evidence="2" key="1">
    <citation type="submission" date="2021-01" db="EMBL/GenBank/DDBJ databases">
        <authorList>
            <consortium name="Genoscope - CEA"/>
            <person name="William W."/>
        </authorList>
    </citation>
    <scope>NUCLEOTIDE SEQUENCE</scope>
</reference>
<proteinExistence type="predicted"/>
<evidence type="ECO:0000313" key="2">
    <source>
        <dbReference type="EMBL" id="CAD8184954.1"/>
    </source>
</evidence>
<organism evidence="2 3">
    <name type="scientific">Paramecium octaurelia</name>
    <dbReference type="NCBI Taxonomy" id="43137"/>
    <lineage>
        <taxon>Eukaryota</taxon>
        <taxon>Sar</taxon>
        <taxon>Alveolata</taxon>
        <taxon>Ciliophora</taxon>
        <taxon>Intramacronucleata</taxon>
        <taxon>Oligohymenophorea</taxon>
        <taxon>Peniculida</taxon>
        <taxon>Parameciidae</taxon>
        <taxon>Paramecium</taxon>
    </lineage>
</organism>
<feature type="transmembrane region" description="Helical" evidence="1">
    <location>
        <begin position="25"/>
        <end position="51"/>
    </location>
</feature>
<comment type="caution">
    <text evidence="2">The sequence shown here is derived from an EMBL/GenBank/DDBJ whole genome shotgun (WGS) entry which is preliminary data.</text>
</comment>
<gene>
    <name evidence="2" type="ORF">POCTA_138.1.T0840157</name>
</gene>
<keyword evidence="1" id="KW-0472">Membrane</keyword>
<feature type="transmembrane region" description="Helical" evidence="1">
    <location>
        <begin position="155"/>
        <end position="182"/>
    </location>
</feature>
<evidence type="ECO:0000313" key="3">
    <source>
        <dbReference type="Proteomes" id="UP000683925"/>
    </source>
</evidence>
<accession>A0A8S1W4H5</accession>
<sequence length="339" mass="39674">MQNKSPQIQKSTFTELKEYRQMQRVIYCLIVYVLYGECLILLFQCICLSIILFYEFIGIIIFQCLIVVILLRLFNNVQRLLIIQQECKTCKQLIFCQICHHCDSIVLHIGFLEMCLVEDQIKLLKNIVGVFLTKIIAQVIIQTYAAMIIEKPMQFYSAFLTIIITILFFNIVLLLFLIFLAWKVSFEIRNKQQIKTPQDEFKMIEQDVDKCHQFVNQKVEQKNPTPDQQEIEDKGSINVSINEDISPAMLKLKSSLSPSPGRYRSGKILDFLEKKLSHAKLSQKELHNGYSKEYSRKYNTNQALQISVDFGEQEDVSLKNKIELEINNHNFFKQTKFIS</sequence>
<dbReference type="OrthoDB" id="10398345at2759"/>
<feature type="transmembrane region" description="Helical" evidence="1">
    <location>
        <begin position="57"/>
        <end position="74"/>
    </location>
</feature>
<name>A0A8S1W4H5_PAROT</name>
<keyword evidence="1" id="KW-1133">Transmembrane helix</keyword>